<protein>
    <recommendedName>
        <fullName evidence="4">Core-binding (CB) domain-containing protein</fullName>
    </recommendedName>
</protein>
<dbReference type="EMBL" id="BAAATZ010000016">
    <property type="protein sequence ID" value="GAA2729853.1"/>
    <property type="molecule type" value="Genomic_DNA"/>
</dbReference>
<dbReference type="Gene3D" id="1.10.150.130">
    <property type="match status" value="1"/>
</dbReference>
<keyword evidence="2" id="KW-0233">DNA recombination</keyword>
<dbReference type="Gene3D" id="1.10.443.10">
    <property type="entry name" value="Intergrase catalytic core"/>
    <property type="match status" value="1"/>
</dbReference>
<evidence type="ECO:0000313" key="5">
    <source>
        <dbReference type="EMBL" id="GAA2729853.1"/>
    </source>
</evidence>
<proteinExistence type="predicted"/>
<comment type="caution">
    <text evidence="5">The sequence shown here is derived from an EMBL/GenBank/DDBJ whole genome shotgun (WGS) entry which is preliminary data.</text>
</comment>
<dbReference type="InterPro" id="IPR013762">
    <property type="entry name" value="Integrase-like_cat_sf"/>
</dbReference>
<evidence type="ECO:0000259" key="4">
    <source>
        <dbReference type="PROSITE" id="PS51900"/>
    </source>
</evidence>
<evidence type="ECO:0000256" key="3">
    <source>
        <dbReference type="PROSITE-ProRule" id="PRU01248"/>
    </source>
</evidence>
<dbReference type="RefSeq" id="WP_344452215.1">
    <property type="nucleotide sequence ID" value="NZ_BAAATZ010000016.1"/>
</dbReference>
<dbReference type="InterPro" id="IPR044068">
    <property type="entry name" value="CB"/>
</dbReference>
<organism evidence="5 6">
    <name type="scientific">Actinocorallia aurantiaca</name>
    <dbReference type="NCBI Taxonomy" id="46204"/>
    <lineage>
        <taxon>Bacteria</taxon>
        <taxon>Bacillati</taxon>
        <taxon>Actinomycetota</taxon>
        <taxon>Actinomycetes</taxon>
        <taxon>Streptosporangiales</taxon>
        <taxon>Thermomonosporaceae</taxon>
        <taxon>Actinocorallia</taxon>
    </lineage>
</organism>
<dbReference type="Proteomes" id="UP001501842">
    <property type="component" value="Unassembled WGS sequence"/>
</dbReference>
<gene>
    <name evidence="5" type="ORF">GCM10010439_41520</name>
</gene>
<evidence type="ECO:0000256" key="2">
    <source>
        <dbReference type="ARBA" id="ARBA00023172"/>
    </source>
</evidence>
<accession>A0ABN3UBT5</accession>
<dbReference type="PROSITE" id="PS51900">
    <property type="entry name" value="CB"/>
    <property type="match status" value="1"/>
</dbReference>
<dbReference type="SUPFAM" id="SSF56349">
    <property type="entry name" value="DNA breaking-rejoining enzymes"/>
    <property type="match status" value="1"/>
</dbReference>
<keyword evidence="1 3" id="KW-0238">DNA-binding</keyword>
<name>A0ABN3UBT5_9ACTN</name>
<dbReference type="InterPro" id="IPR011010">
    <property type="entry name" value="DNA_brk_join_enz"/>
</dbReference>
<reference evidence="5 6" key="1">
    <citation type="journal article" date="2019" name="Int. J. Syst. Evol. Microbiol.">
        <title>The Global Catalogue of Microorganisms (GCM) 10K type strain sequencing project: providing services to taxonomists for standard genome sequencing and annotation.</title>
        <authorList>
            <consortium name="The Broad Institute Genomics Platform"/>
            <consortium name="The Broad Institute Genome Sequencing Center for Infectious Disease"/>
            <person name="Wu L."/>
            <person name="Ma J."/>
        </authorList>
    </citation>
    <scope>NUCLEOTIDE SEQUENCE [LARGE SCALE GENOMIC DNA]</scope>
    <source>
        <strain evidence="5 6">JCM 8201</strain>
    </source>
</reference>
<dbReference type="InterPro" id="IPR010998">
    <property type="entry name" value="Integrase_recombinase_N"/>
</dbReference>
<feature type="domain" description="Core-binding (CB)" evidence="4">
    <location>
        <begin position="38"/>
        <end position="142"/>
    </location>
</feature>
<evidence type="ECO:0000313" key="6">
    <source>
        <dbReference type="Proteomes" id="UP001501842"/>
    </source>
</evidence>
<sequence length="304" mass="34181">MSEVTALIRQATLTSGALPDPETVRQRYRHRLPLDGSLTVGEWLDRWLDGRRNLRLSTRTGYACHIRLYLKPHLGHLRLDQLHSDDVHAMFEAIDVHNETIRAARTSVDTMVCASVRYRKPTSVATKRRICSLLRGALNTALDRRYVDHNAAAHIELDPAAPPKALLWTDERVAHWHRTGQTPSPIMVWTPELTRAFLGHSATDPYYPLFHLLTHLGLHCGEAAGLRWSDLDERTRQLSIERQLVVVNGRLHLWAPKTIAARRGIPSTPPPSPSCGSSPTATVVVVFRSRVHGHPKPCARGGRR</sequence>
<keyword evidence="6" id="KW-1185">Reference proteome</keyword>
<evidence type="ECO:0000256" key="1">
    <source>
        <dbReference type="ARBA" id="ARBA00023125"/>
    </source>
</evidence>